<organism evidence="1 2">
    <name type="scientific">Chromatocurvus halotolerans</name>
    <dbReference type="NCBI Taxonomy" id="1132028"/>
    <lineage>
        <taxon>Bacteria</taxon>
        <taxon>Pseudomonadati</taxon>
        <taxon>Pseudomonadota</taxon>
        <taxon>Gammaproteobacteria</taxon>
        <taxon>Cellvibrionales</taxon>
        <taxon>Halieaceae</taxon>
        <taxon>Chromatocurvus</taxon>
    </lineage>
</organism>
<name>A0A4R2KTP1_9GAMM</name>
<dbReference type="AlphaFoldDB" id="A0A4R2KTP1"/>
<keyword evidence="2" id="KW-1185">Reference proteome</keyword>
<protein>
    <submittedName>
        <fullName evidence="1">Uncharacterized protein</fullName>
    </submittedName>
</protein>
<evidence type="ECO:0000313" key="1">
    <source>
        <dbReference type="EMBL" id="TCO76147.1"/>
    </source>
</evidence>
<dbReference type="Proteomes" id="UP000294980">
    <property type="component" value="Unassembled WGS sequence"/>
</dbReference>
<dbReference type="EMBL" id="SLWX01000005">
    <property type="protein sequence ID" value="TCO76147.1"/>
    <property type="molecule type" value="Genomic_DNA"/>
</dbReference>
<dbReference type="OrthoDB" id="5740699at2"/>
<dbReference type="RefSeq" id="WP_117315539.1">
    <property type="nucleotide sequence ID" value="NZ_QQSW01000003.1"/>
</dbReference>
<proteinExistence type="predicted"/>
<comment type="caution">
    <text evidence="1">The sequence shown here is derived from an EMBL/GenBank/DDBJ whole genome shotgun (WGS) entry which is preliminary data.</text>
</comment>
<accession>A0A4R2KTP1</accession>
<sequence length="82" mass="9410">MTEVFVIRDQNGCYWGKSKEWQDGRDPRQLARYRHRDEAVNTLVEISARDVDLRGEILAVTLSERGEPQVAPGRLKLADETP</sequence>
<reference evidence="1 2" key="1">
    <citation type="submission" date="2019-03" db="EMBL/GenBank/DDBJ databases">
        <title>Genomic Encyclopedia of Type Strains, Phase IV (KMG-IV): sequencing the most valuable type-strain genomes for metagenomic binning, comparative biology and taxonomic classification.</title>
        <authorList>
            <person name="Goeker M."/>
        </authorList>
    </citation>
    <scope>NUCLEOTIDE SEQUENCE [LARGE SCALE GENOMIC DNA]</scope>
    <source>
        <strain evidence="1 2">DSM 23344</strain>
    </source>
</reference>
<evidence type="ECO:0000313" key="2">
    <source>
        <dbReference type="Proteomes" id="UP000294980"/>
    </source>
</evidence>
<gene>
    <name evidence="1" type="ORF">EV688_105107</name>
</gene>